<accession>A0A839QIV6</accession>
<evidence type="ECO:0008006" key="4">
    <source>
        <dbReference type="Google" id="ProtNLM"/>
    </source>
</evidence>
<keyword evidence="3" id="KW-1185">Reference proteome</keyword>
<organism evidence="2 3">
    <name type="scientific">Paeniglutamicibacter cryotolerans</name>
    <dbReference type="NCBI Taxonomy" id="670079"/>
    <lineage>
        <taxon>Bacteria</taxon>
        <taxon>Bacillati</taxon>
        <taxon>Actinomycetota</taxon>
        <taxon>Actinomycetes</taxon>
        <taxon>Micrococcales</taxon>
        <taxon>Micrococcaceae</taxon>
        <taxon>Paeniglutamicibacter</taxon>
    </lineage>
</organism>
<evidence type="ECO:0000313" key="2">
    <source>
        <dbReference type="EMBL" id="MBB2995780.1"/>
    </source>
</evidence>
<evidence type="ECO:0000256" key="1">
    <source>
        <dbReference type="SAM" id="SignalP"/>
    </source>
</evidence>
<name>A0A839QIV6_9MICC</name>
<dbReference type="RefSeq" id="WP_183510981.1">
    <property type="nucleotide sequence ID" value="NZ_BAABGK010000008.1"/>
</dbReference>
<reference evidence="2 3" key="1">
    <citation type="submission" date="2020-08" db="EMBL/GenBank/DDBJ databases">
        <title>Sequencing the genomes of 1000 actinobacteria strains.</title>
        <authorList>
            <person name="Klenk H.-P."/>
        </authorList>
    </citation>
    <scope>NUCLEOTIDE SEQUENCE [LARGE SCALE GENOMIC DNA]</scope>
    <source>
        <strain evidence="2 3">DSM 22826</strain>
    </source>
</reference>
<keyword evidence="1" id="KW-0732">Signal</keyword>
<comment type="caution">
    <text evidence="2">The sequence shown here is derived from an EMBL/GenBank/DDBJ whole genome shotgun (WGS) entry which is preliminary data.</text>
</comment>
<sequence>MRNSWGRGLAALIAASSLVLGGSVAAGAAPQPAAIGQVVAVAKKAPAPVAIKVIPNKTVKGNAKVTIKPLVRVNSKKAKLTKQRISVKQGNRTLASYAKSVRLKAGTYKVTTTVKYKRTGSKSIKTVSKKQTLVIKKAPVKKSSWVYSSSNWSCPSAYPIKGNESSMIYHVPGGQYYSRTNPERCFASGAAARAAGYRSSKR</sequence>
<feature type="chain" id="PRO_5032424483" description="Bacterial Ig domain-containing protein" evidence="1">
    <location>
        <begin position="29"/>
        <end position="202"/>
    </location>
</feature>
<proteinExistence type="predicted"/>
<feature type="signal peptide" evidence="1">
    <location>
        <begin position="1"/>
        <end position="28"/>
    </location>
</feature>
<dbReference type="Proteomes" id="UP000523000">
    <property type="component" value="Unassembled WGS sequence"/>
</dbReference>
<dbReference type="EMBL" id="JACHVS010000001">
    <property type="protein sequence ID" value="MBB2995780.1"/>
    <property type="molecule type" value="Genomic_DNA"/>
</dbReference>
<gene>
    <name evidence="2" type="ORF">E9229_001971</name>
</gene>
<dbReference type="AlphaFoldDB" id="A0A839QIV6"/>
<evidence type="ECO:0000313" key="3">
    <source>
        <dbReference type="Proteomes" id="UP000523000"/>
    </source>
</evidence>
<protein>
    <recommendedName>
        <fullName evidence="4">Bacterial Ig domain-containing protein</fullName>
    </recommendedName>
</protein>